<gene>
    <name evidence="2" type="ORF">A6A05_05525</name>
</gene>
<dbReference type="EMBL" id="LWQU01000011">
    <property type="protein sequence ID" value="OAN67054.1"/>
    <property type="molecule type" value="Genomic_DNA"/>
</dbReference>
<organism evidence="2 3">
    <name type="scientific">Magnetospirillum moscoviense</name>
    <dbReference type="NCBI Taxonomy" id="1437059"/>
    <lineage>
        <taxon>Bacteria</taxon>
        <taxon>Pseudomonadati</taxon>
        <taxon>Pseudomonadota</taxon>
        <taxon>Alphaproteobacteria</taxon>
        <taxon>Rhodospirillales</taxon>
        <taxon>Rhodospirillaceae</taxon>
        <taxon>Magnetospirillum</taxon>
    </lineage>
</organism>
<evidence type="ECO:0000256" key="1">
    <source>
        <dbReference type="SAM" id="MobiDB-lite"/>
    </source>
</evidence>
<keyword evidence="3" id="KW-1185">Reference proteome</keyword>
<dbReference type="Gene3D" id="3.40.190.10">
    <property type="entry name" value="Periplasmic binding protein-like II"/>
    <property type="match status" value="2"/>
</dbReference>
<dbReference type="AlphaFoldDB" id="A0A178N1T2"/>
<evidence type="ECO:0000313" key="2">
    <source>
        <dbReference type="EMBL" id="OAN67054.1"/>
    </source>
</evidence>
<dbReference type="PANTHER" id="PTHR42941">
    <property type="entry name" value="SLL1037 PROTEIN"/>
    <property type="match status" value="1"/>
</dbReference>
<dbReference type="NCBIfam" id="TIGR02122">
    <property type="entry name" value="TRAP_TAXI"/>
    <property type="match status" value="1"/>
</dbReference>
<reference evidence="2 3" key="1">
    <citation type="submission" date="2016-04" db="EMBL/GenBank/DDBJ databases">
        <title>Draft genome sequence of freshwater magnetotactic bacteria Magnetospirillum marisnigri SP-1 and Magnetospirillum moscoviense BB-1.</title>
        <authorList>
            <person name="Koziaeva V."/>
            <person name="Dziuba M.V."/>
            <person name="Ivanov T.M."/>
            <person name="Kuznetsov B."/>
            <person name="Grouzdev D.S."/>
        </authorList>
    </citation>
    <scope>NUCLEOTIDE SEQUENCE [LARGE SCALE GENOMIC DNA]</scope>
    <source>
        <strain evidence="2 3">BB-1</strain>
    </source>
</reference>
<dbReference type="SUPFAM" id="SSF53850">
    <property type="entry name" value="Periplasmic binding protein-like II"/>
    <property type="match status" value="1"/>
</dbReference>
<dbReference type="Pfam" id="PF16868">
    <property type="entry name" value="NMT1_3"/>
    <property type="match status" value="1"/>
</dbReference>
<proteinExistence type="predicted"/>
<dbReference type="PANTHER" id="PTHR42941:SF1">
    <property type="entry name" value="SLL1037 PROTEIN"/>
    <property type="match status" value="1"/>
</dbReference>
<evidence type="ECO:0000313" key="3">
    <source>
        <dbReference type="Proteomes" id="UP000078543"/>
    </source>
</evidence>
<protein>
    <submittedName>
        <fullName evidence="2">C4-dicarboxylate ABC transporter</fullName>
    </submittedName>
</protein>
<dbReference type="STRING" id="1437059.A6A05_05525"/>
<accession>A0A178N1T2</accession>
<comment type="caution">
    <text evidence="2">The sequence shown here is derived from an EMBL/GenBank/DDBJ whole genome shotgun (WGS) entry which is preliminary data.</text>
</comment>
<dbReference type="Proteomes" id="UP000078543">
    <property type="component" value="Unassembled WGS sequence"/>
</dbReference>
<sequence>MPVAGEASEPRPMTAQVPGAAAPADQRPLVIASGEVTGYYFPAAGAVCRILNKERPQGRGCAVMPSSGSAANIASLRSGEADLAILQARAAQMAVQGREGFKEAGPFPDLRAIMSLHGETVLVLARQGAAIKALADLKGKRVNLGRPGSFQRGMAEAVIESAGLTEGDLSPAVELDLSDQAVELCEGNIDAAFFTGIHPMTEAQAAIDECDAVAIPVSIKGAEAFLKRSPWFAHAMIRKGTYESLKEDLASLQVKAVLVGTTRLSADDVSGVLKAVHANFGSFTRLHPVLKGLTKNTTAKEGLTIKPHDGADRFYTETNLR</sequence>
<name>A0A178N1T2_9PROT</name>
<feature type="region of interest" description="Disordered" evidence="1">
    <location>
        <begin position="1"/>
        <end position="22"/>
    </location>
</feature>
<dbReference type="InterPro" id="IPR011852">
    <property type="entry name" value="TRAP_TAXI"/>
</dbReference>